<reference evidence="2 3" key="1">
    <citation type="journal article" date="2019" name="Mol. Ecol. Resour.">
        <title>Improving Illumina assemblies with Hi-C and long reads: an example with the North African dromedary.</title>
        <authorList>
            <person name="Elbers J.P."/>
            <person name="Rogers M.F."/>
            <person name="Perelman P.L."/>
            <person name="Proskuryakova A.A."/>
            <person name="Serdyukova N.A."/>
            <person name="Johnson W.E."/>
            <person name="Horin P."/>
            <person name="Corander J."/>
            <person name="Murphy D."/>
            <person name="Burger P.A."/>
        </authorList>
    </citation>
    <scope>NUCLEOTIDE SEQUENCE [LARGE SCALE GENOMIC DNA]</scope>
    <source>
        <strain evidence="2">Drom800</strain>
        <tissue evidence="2">Blood</tissue>
    </source>
</reference>
<keyword evidence="3" id="KW-1185">Reference proteome</keyword>
<keyword evidence="2" id="KW-0430">Lectin</keyword>
<dbReference type="PANTHER" id="PTHR47648:SF1">
    <property type="entry name" value="KILLER CELL LECTIN-LIKE RECEPTOR SUBFAMILY G MEMBER 1"/>
    <property type="match status" value="1"/>
</dbReference>
<proteinExistence type="predicted"/>
<keyword evidence="1" id="KW-0812">Transmembrane</keyword>
<accession>A0A5N4C6P2</accession>
<protein>
    <submittedName>
        <fullName evidence="2">Killer cell lectin-like receptor subfamily G member 1</fullName>
    </submittedName>
</protein>
<evidence type="ECO:0000313" key="3">
    <source>
        <dbReference type="Proteomes" id="UP000299084"/>
    </source>
</evidence>
<dbReference type="AlphaFoldDB" id="A0A5N4C6P2"/>
<organism evidence="2 3">
    <name type="scientific">Camelus dromedarius</name>
    <name type="common">Dromedary</name>
    <name type="synonym">Arabian camel</name>
    <dbReference type="NCBI Taxonomy" id="9838"/>
    <lineage>
        <taxon>Eukaryota</taxon>
        <taxon>Metazoa</taxon>
        <taxon>Chordata</taxon>
        <taxon>Craniata</taxon>
        <taxon>Vertebrata</taxon>
        <taxon>Euteleostomi</taxon>
        <taxon>Mammalia</taxon>
        <taxon>Eutheria</taxon>
        <taxon>Laurasiatheria</taxon>
        <taxon>Artiodactyla</taxon>
        <taxon>Tylopoda</taxon>
        <taxon>Camelidae</taxon>
        <taxon>Camelus</taxon>
    </lineage>
</organism>
<feature type="transmembrane region" description="Helical" evidence="1">
    <location>
        <begin position="55"/>
        <end position="76"/>
    </location>
</feature>
<keyword evidence="1" id="KW-1133">Transmembrane helix</keyword>
<sequence length="84" mass="9008">MTDSVTYSVLAFSTAPQVQNDCRPQQTGELAKLVWRTVHNFALDSVLAASSRSSLSHYVAVALGLLSAILVSLLLFQGILCQGK</sequence>
<evidence type="ECO:0000313" key="2">
    <source>
        <dbReference type="EMBL" id="KAB1254595.1"/>
    </source>
</evidence>
<dbReference type="Proteomes" id="UP000299084">
    <property type="component" value="Unassembled WGS sequence"/>
</dbReference>
<dbReference type="EMBL" id="JWIN03000034">
    <property type="protein sequence ID" value="KAB1254595.1"/>
    <property type="molecule type" value="Genomic_DNA"/>
</dbReference>
<dbReference type="GO" id="GO:0030246">
    <property type="term" value="F:carbohydrate binding"/>
    <property type="evidence" value="ECO:0007669"/>
    <property type="project" value="UniProtKB-KW"/>
</dbReference>
<dbReference type="PANTHER" id="PTHR47648">
    <property type="entry name" value="KILLER CELL LECTIN-LIKE RECEPTOR SUBFAMILY G MEMBER 1"/>
    <property type="match status" value="1"/>
</dbReference>
<gene>
    <name evidence="2" type="ORF">Cadr_000029308</name>
</gene>
<keyword evidence="1" id="KW-0472">Membrane</keyword>
<keyword evidence="2" id="KW-0675">Receptor</keyword>
<name>A0A5N4C6P2_CAMDR</name>
<evidence type="ECO:0000256" key="1">
    <source>
        <dbReference type="SAM" id="Phobius"/>
    </source>
</evidence>
<dbReference type="InterPro" id="IPR042190">
    <property type="entry name" value="KLRG1"/>
</dbReference>
<comment type="caution">
    <text evidence="2">The sequence shown here is derived from an EMBL/GenBank/DDBJ whole genome shotgun (WGS) entry which is preliminary data.</text>
</comment>